<evidence type="ECO:0000256" key="10">
    <source>
        <dbReference type="ARBA" id="ARBA00023157"/>
    </source>
</evidence>
<keyword evidence="16" id="KW-1185">Reference proteome</keyword>
<dbReference type="PANTHER" id="PTHR11705:SF89">
    <property type="entry name" value="PEPTIDASE M14 CARBOXYPEPTIDASE A DOMAIN-CONTAINING PROTEIN"/>
    <property type="match status" value="1"/>
</dbReference>
<evidence type="ECO:0000313" key="16">
    <source>
        <dbReference type="Proteomes" id="UP000324832"/>
    </source>
</evidence>
<dbReference type="PANTHER" id="PTHR11705">
    <property type="entry name" value="PROTEASE FAMILY M14 CARBOXYPEPTIDASE A,B"/>
    <property type="match status" value="1"/>
</dbReference>
<organism evidence="15 16">
    <name type="scientific">Leptidea sinapis</name>
    <dbReference type="NCBI Taxonomy" id="189913"/>
    <lineage>
        <taxon>Eukaryota</taxon>
        <taxon>Metazoa</taxon>
        <taxon>Ecdysozoa</taxon>
        <taxon>Arthropoda</taxon>
        <taxon>Hexapoda</taxon>
        <taxon>Insecta</taxon>
        <taxon>Pterygota</taxon>
        <taxon>Neoptera</taxon>
        <taxon>Endopterygota</taxon>
        <taxon>Lepidoptera</taxon>
        <taxon>Glossata</taxon>
        <taxon>Ditrysia</taxon>
        <taxon>Papilionoidea</taxon>
        <taxon>Pieridae</taxon>
        <taxon>Dismorphiinae</taxon>
        <taxon>Leptidea</taxon>
    </lineage>
</organism>
<accession>A0A5E4QEN0</accession>
<comment type="caution">
    <text evidence="11">Lacks conserved residue(s) required for the propagation of feature annotation.</text>
</comment>
<sequence>MARTAHIALLAYLLVASCVSYTKTLDSDESFGFFDYADSPEAAPCPKNHKVILRKVPKLNVTVKNKSDGKKRIYKTTINISSHTNIIVTVRPPTNIIRDVVTVLPETNVQNYEEQLWVGVNISTAAPPSRRKTSTSRKPNTRRPSQRPSATKQPQSTTVRNLPTRRITTKAWSKTTKRTRKLPCHKKIAGCTADNILIDNRIKKTPKIQEKSGWLIAVTPKKKSIKKNYNGYQLLRAFPDQQWKIRSMLDLQEESEGSGVMWWTLPSLNGSTDLLVPPDLLIDVKDHLKSSNIDFDVIIWDLQKAISYENPKLSKKQKLELVQLRGHPMTWRRYHRYSDIIRYLEYLQHSYPDILELMSLGRSSEGLPLVAVKISVPSNETRKGVNKGRKKKYKLRTFMKPAVWIEGGIHGREWIAPAVASWMIHNLT</sequence>
<keyword evidence="5" id="KW-0479">Metal-binding</keyword>
<keyword evidence="9" id="KW-0482">Metalloprotease</keyword>
<dbReference type="Gene3D" id="3.40.630.10">
    <property type="entry name" value="Zn peptidases"/>
    <property type="match status" value="1"/>
</dbReference>
<dbReference type="PROSITE" id="PS00132">
    <property type="entry name" value="CARBOXYPEPT_ZN_1"/>
    <property type="match status" value="1"/>
</dbReference>
<evidence type="ECO:0000256" key="3">
    <source>
        <dbReference type="ARBA" id="ARBA00022645"/>
    </source>
</evidence>
<reference evidence="15 16" key="1">
    <citation type="submission" date="2017-07" db="EMBL/GenBank/DDBJ databases">
        <authorList>
            <person name="Talla V."/>
            <person name="Backstrom N."/>
        </authorList>
    </citation>
    <scope>NUCLEOTIDE SEQUENCE [LARGE SCALE GENOMIC DNA]</scope>
</reference>
<dbReference type="AlphaFoldDB" id="A0A5E4QEN0"/>
<dbReference type="Gene3D" id="3.30.70.340">
    <property type="entry name" value="Metallocarboxypeptidase-like"/>
    <property type="match status" value="1"/>
</dbReference>
<feature type="domain" description="Peptidase M14" evidence="14">
    <location>
        <begin position="333"/>
        <end position="428"/>
    </location>
</feature>
<evidence type="ECO:0000256" key="11">
    <source>
        <dbReference type="PROSITE-ProRule" id="PRU01379"/>
    </source>
</evidence>
<evidence type="ECO:0000256" key="8">
    <source>
        <dbReference type="ARBA" id="ARBA00022833"/>
    </source>
</evidence>
<dbReference type="GO" id="GO:0006508">
    <property type="term" value="P:proteolysis"/>
    <property type="evidence" value="ECO:0007669"/>
    <property type="project" value="UniProtKB-KW"/>
</dbReference>
<dbReference type="InterPro" id="IPR000834">
    <property type="entry name" value="Peptidase_M14"/>
</dbReference>
<dbReference type="GO" id="GO:0005615">
    <property type="term" value="C:extracellular space"/>
    <property type="evidence" value="ECO:0007669"/>
    <property type="project" value="TreeGrafter"/>
</dbReference>
<dbReference type="GO" id="GO:0008270">
    <property type="term" value="F:zinc ion binding"/>
    <property type="evidence" value="ECO:0007669"/>
    <property type="project" value="InterPro"/>
</dbReference>
<dbReference type="EMBL" id="FZQP02002526">
    <property type="protein sequence ID" value="VVC95995.1"/>
    <property type="molecule type" value="Genomic_DNA"/>
</dbReference>
<keyword evidence="6 13" id="KW-0732">Signal</keyword>
<proteinExistence type="inferred from homology"/>
<feature type="compositionally biased region" description="Polar residues" evidence="12">
    <location>
        <begin position="146"/>
        <end position="161"/>
    </location>
</feature>
<evidence type="ECO:0000256" key="7">
    <source>
        <dbReference type="ARBA" id="ARBA00022801"/>
    </source>
</evidence>
<dbReference type="Pfam" id="PF02244">
    <property type="entry name" value="Propep_M14"/>
    <property type="match status" value="1"/>
</dbReference>
<dbReference type="SUPFAM" id="SSF53187">
    <property type="entry name" value="Zn-dependent exopeptidases"/>
    <property type="match status" value="1"/>
</dbReference>
<evidence type="ECO:0000259" key="14">
    <source>
        <dbReference type="PROSITE" id="PS52035"/>
    </source>
</evidence>
<dbReference type="PROSITE" id="PS51257">
    <property type="entry name" value="PROKAR_LIPOPROTEIN"/>
    <property type="match status" value="1"/>
</dbReference>
<dbReference type="InterPro" id="IPR003146">
    <property type="entry name" value="M14A_act_pep"/>
</dbReference>
<evidence type="ECO:0000256" key="1">
    <source>
        <dbReference type="ARBA" id="ARBA00001947"/>
    </source>
</evidence>
<evidence type="ECO:0000256" key="13">
    <source>
        <dbReference type="SAM" id="SignalP"/>
    </source>
</evidence>
<comment type="similarity">
    <text evidence="2 11">Belongs to the peptidase M14 family.</text>
</comment>
<protein>
    <recommendedName>
        <fullName evidence="14">Peptidase M14 domain-containing protein</fullName>
    </recommendedName>
</protein>
<gene>
    <name evidence="15" type="ORF">LSINAPIS_LOCUS7592</name>
</gene>
<dbReference type="PROSITE" id="PS52035">
    <property type="entry name" value="PEPTIDASE_M14"/>
    <property type="match status" value="1"/>
</dbReference>
<comment type="cofactor">
    <cofactor evidence="1">
        <name>Zn(2+)</name>
        <dbReference type="ChEBI" id="CHEBI:29105"/>
    </cofactor>
</comment>
<keyword evidence="8" id="KW-0862">Zinc</keyword>
<feature type="region of interest" description="Disordered" evidence="12">
    <location>
        <begin position="123"/>
        <end position="163"/>
    </location>
</feature>
<keyword evidence="10" id="KW-1015">Disulfide bond</keyword>
<feature type="signal peptide" evidence="13">
    <location>
        <begin position="1"/>
        <end position="24"/>
    </location>
</feature>
<feature type="compositionally biased region" description="Basic residues" evidence="12">
    <location>
        <begin position="129"/>
        <end position="145"/>
    </location>
</feature>
<keyword evidence="3" id="KW-0121">Carboxypeptidase</keyword>
<dbReference type="InterPro" id="IPR057246">
    <property type="entry name" value="CARBOXYPEPT_ZN_1"/>
</dbReference>
<dbReference type="InterPro" id="IPR036990">
    <property type="entry name" value="M14A-like_propep"/>
</dbReference>
<evidence type="ECO:0000256" key="9">
    <source>
        <dbReference type="ARBA" id="ARBA00023049"/>
    </source>
</evidence>
<feature type="chain" id="PRO_5022727391" description="Peptidase M14 domain-containing protein" evidence="13">
    <location>
        <begin position="25"/>
        <end position="428"/>
    </location>
</feature>
<evidence type="ECO:0000256" key="4">
    <source>
        <dbReference type="ARBA" id="ARBA00022670"/>
    </source>
</evidence>
<evidence type="ECO:0000313" key="15">
    <source>
        <dbReference type="EMBL" id="VVC95995.1"/>
    </source>
</evidence>
<dbReference type="SUPFAM" id="SSF54897">
    <property type="entry name" value="Protease propeptides/inhibitors"/>
    <property type="match status" value="1"/>
</dbReference>
<keyword evidence="7" id="KW-0378">Hydrolase</keyword>
<name>A0A5E4QEN0_9NEOP</name>
<dbReference type="Proteomes" id="UP000324832">
    <property type="component" value="Unassembled WGS sequence"/>
</dbReference>
<dbReference type="Pfam" id="PF00246">
    <property type="entry name" value="Peptidase_M14"/>
    <property type="match status" value="1"/>
</dbReference>
<dbReference type="GO" id="GO:0004181">
    <property type="term" value="F:metallocarboxypeptidase activity"/>
    <property type="evidence" value="ECO:0007669"/>
    <property type="project" value="InterPro"/>
</dbReference>
<evidence type="ECO:0000256" key="6">
    <source>
        <dbReference type="ARBA" id="ARBA00022729"/>
    </source>
</evidence>
<keyword evidence="4" id="KW-0645">Protease</keyword>
<evidence type="ECO:0000256" key="5">
    <source>
        <dbReference type="ARBA" id="ARBA00022723"/>
    </source>
</evidence>
<evidence type="ECO:0000256" key="2">
    <source>
        <dbReference type="ARBA" id="ARBA00005988"/>
    </source>
</evidence>
<evidence type="ECO:0000256" key="12">
    <source>
        <dbReference type="SAM" id="MobiDB-lite"/>
    </source>
</evidence>